<evidence type="ECO:0000256" key="1">
    <source>
        <dbReference type="SAM" id="MobiDB-lite"/>
    </source>
</evidence>
<sequence length="448" mass="47540">MNNTRRGTVSFGLGLFCLLLGGFLPLHAVAAESGAAAQAGGKPFATVFRIRGDLTASGGGSERKLREGDVVYVGEKVRAPALAEAVLKTDDAGMVAVRPGTEFVAERFAAEDKPTDSFSVRLLTGSLRVISGWISRTNRSGHNIVTPSATIGIRGTDHEPYVLSAELAKATSNKEGTYDKVNRGGTTMQVGDNKLDIDAGKVGFVRAPAPPPKENKSGFRERALLTLLMPVLLDKVPNFYVPGEFDAELDRYSQTADQESQKQLEQRRKSPPPPAPVAPVAPTIAQGAVSPAPTPAPVAAPAPAAAPVIATAAGCEPTSIAKTWLGQLDGAIVKRNANGIVAMFAPDAAVRATVRGSEGKMTSVDISREELAKSTLVAMKGLTDYKQRRVWTEGKPLAAACDRIGVRSVVIEQGRQSGKPYRFEALEEYVIELRAGKWLSIKAETTQQ</sequence>
<keyword evidence="4" id="KW-1185">Reference proteome</keyword>
<evidence type="ECO:0000313" key="4">
    <source>
        <dbReference type="Proteomes" id="UP000031637"/>
    </source>
</evidence>
<dbReference type="KEGG" id="shd:SUTH_00197"/>
<protein>
    <recommendedName>
        <fullName evidence="5">FecR protein domain-containing protein</fullName>
    </recommendedName>
</protein>
<organism evidence="3 4">
    <name type="scientific">Sulfuritalea hydrogenivorans sk43H</name>
    <dbReference type="NCBI Taxonomy" id="1223802"/>
    <lineage>
        <taxon>Bacteria</taxon>
        <taxon>Pseudomonadati</taxon>
        <taxon>Pseudomonadota</taxon>
        <taxon>Betaproteobacteria</taxon>
        <taxon>Nitrosomonadales</taxon>
        <taxon>Sterolibacteriaceae</taxon>
        <taxon>Sulfuritalea</taxon>
    </lineage>
</organism>
<evidence type="ECO:0000313" key="3">
    <source>
        <dbReference type="EMBL" id="BAO28015.1"/>
    </source>
</evidence>
<feature type="signal peptide" evidence="2">
    <location>
        <begin position="1"/>
        <end position="30"/>
    </location>
</feature>
<evidence type="ECO:0008006" key="5">
    <source>
        <dbReference type="Google" id="ProtNLM"/>
    </source>
</evidence>
<evidence type="ECO:0000256" key="2">
    <source>
        <dbReference type="SAM" id="SignalP"/>
    </source>
</evidence>
<dbReference type="Proteomes" id="UP000031637">
    <property type="component" value="Chromosome"/>
</dbReference>
<dbReference type="RefSeq" id="WP_148312812.1">
    <property type="nucleotide sequence ID" value="NZ_AP012547.1"/>
</dbReference>
<name>W0SB93_9PROT</name>
<feature type="chain" id="PRO_5004795216" description="FecR protein domain-containing protein" evidence="2">
    <location>
        <begin position="31"/>
        <end position="448"/>
    </location>
</feature>
<proteinExistence type="predicted"/>
<reference evidence="3 4" key="1">
    <citation type="journal article" date="2014" name="Syst. Appl. Microbiol.">
        <title>Complete genomes of freshwater sulfur oxidizers Sulfuricella denitrificans skB26 and Sulfuritalea hydrogenivorans sk43H: genetic insights into the sulfur oxidation pathway of betaproteobacteria.</title>
        <authorList>
            <person name="Watanabe T."/>
            <person name="Kojima H."/>
            <person name="Fukui M."/>
        </authorList>
    </citation>
    <scope>NUCLEOTIDE SEQUENCE [LARGE SCALE GENOMIC DNA]</scope>
    <source>
        <strain evidence="3">DSM22779</strain>
    </source>
</reference>
<dbReference type="OrthoDB" id="369729at2"/>
<gene>
    <name evidence="3" type="ORF">SUTH_00197</name>
</gene>
<dbReference type="STRING" id="1223802.SUTH_00197"/>
<feature type="region of interest" description="Disordered" evidence="1">
    <location>
        <begin position="252"/>
        <end position="281"/>
    </location>
</feature>
<accession>W0SB93</accession>
<dbReference type="AlphaFoldDB" id="W0SB93"/>
<feature type="compositionally biased region" description="Basic and acidic residues" evidence="1">
    <location>
        <begin position="259"/>
        <end position="268"/>
    </location>
</feature>
<keyword evidence="2" id="KW-0732">Signal</keyword>
<dbReference type="EMBL" id="AP012547">
    <property type="protein sequence ID" value="BAO28015.1"/>
    <property type="molecule type" value="Genomic_DNA"/>
</dbReference>
<dbReference type="HOGENOM" id="CLU_611009_0_0_4"/>